<gene>
    <name evidence="5" type="ORF">Acr_25g0008830</name>
</gene>
<dbReference type="Gene3D" id="3.50.50.60">
    <property type="entry name" value="FAD/NAD(P)-binding domain"/>
    <property type="match status" value="1"/>
</dbReference>
<accession>A0A7J0H143</accession>
<dbReference type="Pfam" id="PF07992">
    <property type="entry name" value="Pyr_redox_2"/>
    <property type="match status" value="1"/>
</dbReference>
<name>A0A7J0H143_9ERIC</name>
<dbReference type="GO" id="GO:0016651">
    <property type="term" value="F:oxidoreductase activity, acting on NAD(P)H"/>
    <property type="evidence" value="ECO:0007669"/>
    <property type="project" value="TreeGrafter"/>
</dbReference>
<dbReference type="SUPFAM" id="SSF51905">
    <property type="entry name" value="FAD/NAD(P)-binding domain"/>
    <property type="match status" value="1"/>
</dbReference>
<proteinExistence type="predicted"/>
<keyword evidence="2" id="KW-0274">FAD</keyword>
<dbReference type="InterPro" id="IPR036188">
    <property type="entry name" value="FAD/NAD-bd_sf"/>
</dbReference>
<dbReference type="InterPro" id="IPR050446">
    <property type="entry name" value="FAD-oxidoreductase/Apoptosis"/>
</dbReference>
<reference evidence="5 6" key="1">
    <citation type="submission" date="2019-07" db="EMBL/GenBank/DDBJ databases">
        <title>De Novo Assembly of kiwifruit Actinidia rufa.</title>
        <authorList>
            <person name="Sugita-Konishi S."/>
            <person name="Sato K."/>
            <person name="Mori E."/>
            <person name="Abe Y."/>
            <person name="Kisaki G."/>
            <person name="Hamano K."/>
            <person name="Suezawa K."/>
            <person name="Otani M."/>
            <person name="Fukuda T."/>
            <person name="Manabe T."/>
            <person name="Gomi K."/>
            <person name="Tabuchi M."/>
            <person name="Akimitsu K."/>
            <person name="Kataoka I."/>
        </authorList>
    </citation>
    <scope>NUCLEOTIDE SEQUENCE [LARGE SCALE GENOMIC DNA]</scope>
    <source>
        <strain evidence="6">cv. Fuchu</strain>
    </source>
</reference>
<keyword evidence="1" id="KW-0285">Flavoprotein</keyword>
<dbReference type="Proteomes" id="UP000585474">
    <property type="component" value="Unassembled WGS sequence"/>
</dbReference>
<comment type="caution">
    <text evidence="5">The sequence shown here is derived from an EMBL/GenBank/DDBJ whole genome shotgun (WGS) entry which is preliminary data.</text>
</comment>
<feature type="domain" description="FAD/NAD(P)-binding" evidence="4">
    <location>
        <begin position="61"/>
        <end position="211"/>
    </location>
</feature>
<evidence type="ECO:0000259" key="4">
    <source>
        <dbReference type="Pfam" id="PF07992"/>
    </source>
</evidence>
<evidence type="ECO:0000313" key="6">
    <source>
        <dbReference type="Proteomes" id="UP000585474"/>
    </source>
</evidence>
<dbReference type="EMBL" id="BJWL01000025">
    <property type="protein sequence ID" value="GFZ16474.1"/>
    <property type="molecule type" value="Genomic_DNA"/>
</dbReference>
<dbReference type="PANTHER" id="PTHR43557">
    <property type="entry name" value="APOPTOSIS-INDUCING FACTOR 1"/>
    <property type="match status" value="1"/>
</dbReference>
<dbReference type="AlphaFoldDB" id="A0A7J0H143"/>
<dbReference type="OrthoDB" id="432169at2759"/>
<dbReference type="GO" id="GO:0005737">
    <property type="term" value="C:cytoplasm"/>
    <property type="evidence" value="ECO:0007669"/>
    <property type="project" value="TreeGrafter"/>
</dbReference>
<organism evidence="5 6">
    <name type="scientific">Actinidia rufa</name>
    <dbReference type="NCBI Taxonomy" id="165716"/>
    <lineage>
        <taxon>Eukaryota</taxon>
        <taxon>Viridiplantae</taxon>
        <taxon>Streptophyta</taxon>
        <taxon>Embryophyta</taxon>
        <taxon>Tracheophyta</taxon>
        <taxon>Spermatophyta</taxon>
        <taxon>Magnoliopsida</taxon>
        <taxon>eudicotyledons</taxon>
        <taxon>Gunneridae</taxon>
        <taxon>Pentapetalae</taxon>
        <taxon>asterids</taxon>
        <taxon>Ericales</taxon>
        <taxon>Actinidiaceae</taxon>
        <taxon>Actinidia</taxon>
    </lineage>
</organism>
<sequence>MSSVGRLMASISNSLSLKHGLSMCRPQSASLNRIHHQILSRSFRRSFVVAAAAYANENREFVIVGGGNAAGYAARTFVEHGMANGKLCIVTKEEHAPYERPALTKAYLFPTDKKPARLPGFHTCVGSGGERQTPEWYNEQGIEVLYKDPVTGIDIEKQTLTTNLGKLLKYGSLIIATGCTASRTRHQQASKIFDTNNNIYRKPLLAQKEKEKPLGPNIKSSSIMGASLREAYHGPPDARHGDASTRLQSASVSCVGAACVWPTLLSCSESKSWPVTSGMRARFCQGVHCCYHIHDEGVMTFKGGDDVLGGQKYISWASALLVSKARHSEAIACWLDFSWANTFLEGKLGTGKRLLSDERHLEHGASSCVRGLDTTAVTEDVTRIGGGECHGPPDGVTPDGRHKARVCINEAAEVRGKF</sequence>
<protein>
    <submittedName>
        <fullName evidence="5">Monodehydroascorbate reductase 6</fullName>
    </submittedName>
</protein>
<keyword evidence="6" id="KW-1185">Reference proteome</keyword>
<evidence type="ECO:0000313" key="5">
    <source>
        <dbReference type="EMBL" id="GFZ16474.1"/>
    </source>
</evidence>
<dbReference type="InterPro" id="IPR023753">
    <property type="entry name" value="FAD/NAD-binding_dom"/>
</dbReference>
<evidence type="ECO:0000256" key="2">
    <source>
        <dbReference type="ARBA" id="ARBA00022827"/>
    </source>
</evidence>
<dbReference type="PANTHER" id="PTHR43557:SF6">
    <property type="entry name" value="MONODEHYDROASCORBATE REDUCTASE, CHLOROPLASTIC_MITOCHONDRIAL"/>
    <property type="match status" value="1"/>
</dbReference>
<evidence type="ECO:0000256" key="3">
    <source>
        <dbReference type="ARBA" id="ARBA00023002"/>
    </source>
</evidence>
<evidence type="ECO:0000256" key="1">
    <source>
        <dbReference type="ARBA" id="ARBA00022630"/>
    </source>
</evidence>
<keyword evidence="3" id="KW-0560">Oxidoreductase</keyword>